<keyword evidence="8" id="KW-0256">Endoplasmic reticulum</keyword>
<evidence type="ECO:0000256" key="8">
    <source>
        <dbReference type="ARBA" id="ARBA00022824"/>
    </source>
</evidence>
<accession>A0A663NAY6</accession>
<dbReference type="FunFam" id="3.40.1090.10:FF:000015">
    <property type="entry name" value="Patatin like phospholipase domain containing 7"/>
    <property type="match status" value="1"/>
</dbReference>
<dbReference type="Ensembl" id="ENSACUT00000023610.1">
    <property type="protein sequence ID" value="ENSACUP00000022150.1"/>
    <property type="gene ID" value="ENSACUG00000014709.1"/>
</dbReference>
<keyword evidence="7" id="KW-0378">Hydrolase</keyword>
<evidence type="ECO:0000256" key="9">
    <source>
        <dbReference type="ARBA" id="ARBA00022963"/>
    </source>
</evidence>
<feature type="transmembrane region" description="Helical" evidence="18">
    <location>
        <begin position="6"/>
        <end position="24"/>
    </location>
</feature>
<keyword evidence="11" id="KW-0443">Lipid metabolism</keyword>
<evidence type="ECO:0000256" key="3">
    <source>
        <dbReference type="ARBA" id="ARBA00013274"/>
    </source>
</evidence>
<feature type="domain" description="Cyclic nucleotide-binding" evidence="19">
    <location>
        <begin position="136"/>
        <end position="263"/>
    </location>
</feature>
<dbReference type="GO" id="GO:0004622">
    <property type="term" value="F:phosphatidylcholine lysophospholipase activity"/>
    <property type="evidence" value="ECO:0007669"/>
    <property type="project" value="UniProtKB-EC"/>
</dbReference>
<protein>
    <recommendedName>
        <fullName evidence="3">lysophospholipase</fullName>
        <ecNumber evidence="3">3.1.1.5</ecNumber>
    </recommendedName>
</protein>
<dbReference type="PROSITE" id="PS50042">
    <property type="entry name" value="CNMP_BINDING_3"/>
    <property type="match status" value="3"/>
</dbReference>
<dbReference type="Pfam" id="PF00027">
    <property type="entry name" value="cNMP_binding"/>
    <property type="match status" value="3"/>
</dbReference>
<evidence type="ECO:0000256" key="7">
    <source>
        <dbReference type="ARBA" id="ARBA00022801"/>
    </source>
</evidence>
<feature type="domain" description="Cyclic nucleotide-binding" evidence="19">
    <location>
        <begin position="492"/>
        <end position="597"/>
    </location>
</feature>
<dbReference type="FunFam" id="2.60.120.10:FF:000012">
    <property type="entry name" value="neuropathy target esterase isoform X2"/>
    <property type="match status" value="1"/>
</dbReference>
<evidence type="ECO:0000256" key="11">
    <source>
        <dbReference type="ARBA" id="ARBA00023098"/>
    </source>
</evidence>
<dbReference type="PROSITE" id="PS51635">
    <property type="entry name" value="PNPLA"/>
    <property type="match status" value="1"/>
</dbReference>
<evidence type="ECO:0000256" key="12">
    <source>
        <dbReference type="ARBA" id="ARBA00023136"/>
    </source>
</evidence>
<dbReference type="Gene3D" id="2.60.120.10">
    <property type="entry name" value="Jelly Rolls"/>
    <property type="match status" value="3"/>
</dbReference>
<evidence type="ECO:0000256" key="15">
    <source>
        <dbReference type="ARBA" id="ARBA00048454"/>
    </source>
</evidence>
<proteinExistence type="inferred from homology"/>
<keyword evidence="22" id="KW-1185">Reference proteome</keyword>
<comment type="similarity">
    <text evidence="2">Belongs to the NTE family.</text>
</comment>
<dbReference type="FunFam" id="2.60.120.10:FF:000022">
    <property type="entry name" value="Patatin like phospholipase domain containing 7"/>
    <property type="match status" value="1"/>
</dbReference>
<sequence>MLTGIAIGAAVALLLIAIVVFVVYRRVKQSKQLQPHVPQYRFRKRDKVMFYGRKIMRKVTTLPNSLVGNTVPRQRMRKRAKVLSLAKRILRIKKECPTLQPKEPPPSLLEADLTEFDVKNSHLPSEVLYMLKNVRVLGHFEKPLFLELCKHMFFVQLHEGEYIFRPGQLDNSIYVVQDGKLEVCIQESDGTEVVVKEVLAGDSVHSLLSILDVITGHPAPYKTVSARAAIPSTILRLPASAFQDVFQKYPETLVRVVQIIMVRLQRVTFLALHNYLGLTTELFNCVKRFSFFQKIVKQIVCINLIMAVLEKCQLQRLNQYLCICSLQSILKKTVTVTETPSAVFHYSAVQDSCNSKHVDAIVEAAKKDLSTLMKLDVSYCRKKWLWFCFSSHFDVNVCFVVSGMLHVYQRKIDSEEDTCLFITHPGELVGQLAVLTGEPLIFTIKANRDCSFLSISKSHFYEIMREQPSVVLGVAHTVVKRMSPFVRQIDFALDWMEVEAGRAVYRQGDKSDCTYIVLNGRLRSVIRMDDGKKHLTGEYGRGDLIGVVEALTHQPRATTVHAVRDSELAKLPEGALTSIKRKFPQVVTRLIHLLGEKILGSLQQGGKTCHPLGLHSSSSKWDAGNPASNLSTVAVMPVSEEVPLTAFTLELKHALSAVGPALLLTSDNIKQRLGSAALDSIHEYRLTSWLGQQEDIHRIVLYQADSTLTPWTQRCIRQADCILIVGLGDQEPTVGELERMLENTAVRAQKQLVLLHKEDGPLPSRTVEWLNMRSWCSAHLHLNCPRRVFSKRSLPKLIEMYERVFQKPPDRHSDFSRLARVLTGNAIALVLGGGGARGCSQVGVIRALIEAGIPVDMIGGTSIGAFMSALYAEERSYNQMRIKARQWAMVMNSVFKTILDLTYPITSMFSGAAFNNSINNIFKDKQIEDLWIPYFTITTDITASAMRVHTDGELFRDTRGSMVSGCVLPTDVARSMGAKVVIAIDVGSRDETDLTNYGDCLSGWWLLWKRWNPLAEKVKVLNMAEIQTRLAYVCCVRQLEMVKNSDYCEYIRPPIDRYGTLDFGKFDEICEVGYQHGKTVFNVWCRSGVLDKMLRDRQETCKSKTDNVTCPTTSFTDLAEIVSRIEPVKAPVADGEWGDRPALRKGIEAGMAAHSSCVPPLTACS</sequence>
<comment type="subcellular location">
    <subcellularLocation>
        <location evidence="1">Endoplasmic reticulum membrane</location>
        <topology evidence="1">Single-pass type III membrane protein</topology>
    </subcellularLocation>
</comment>
<dbReference type="GO" id="GO:0005789">
    <property type="term" value="C:endoplasmic reticulum membrane"/>
    <property type="evidence" value="ECO:0007669"/>
    <property type="project" value="UniProtKB-SubCell"/>
</dbReference>
<evidence type="ECO:0000256" key="10">
    <source>
        <dbReference type="ARBA" id="ARBA00022989"/>
    </source>
</evidence>
<evidence type="ECO:0000256" key="18">
    <source>
        <dbReference type="SAM" id="Phobius"/>
    </source>
</evidence>
<dbReference type="SUPFAM" id="SSF52151">
    <property type="entry name" value="FabD/lysophospholipase-like"/>
    <property type="match status" value="1"/>
</dbReference>
<evidence type="ECO:0000256" key="17">
    <source>
        <dbReference type="PROSITE-ProRule" id="PRU01161"/>
    </source>
</evidence>
<dbReference type="InterPro" id="IPR018490">
    <property type="entry name" value="cNMP-bd_dom_sf"/>
</dbReference>
<evidence type="ECO:0000256" key="5">
    <source>
        <dbReference type="ARBA" id="ARBA00022692"/>
    </source>
</evidence>
<comment type="caution">
    <text evidence="17">Lacks conserved residue(s) required for the propagation of feature annotation.</text>
</comment>
<keyword evidence="5 18" id="KW-0812">Transmembrane</keyword>
<feature type="domain" description="Cyclic nucleotide-binding" evidence="19">
    <location>
        <begin position="399"/>
        <end position="464"/>
    </location>
</feature>
<evidence type="ECO:0000256" key="4">
    <source>
        <dbReference type="ARBA" id="ARBA00022553"/>
    </source>
</evidence>
<dbReference type="EC" id="3.1.1.5" evidence="3"/>
<dbReference type="PANTHER" id="PTHR14226">
    <property type="entry name" value="NEUROPATHY TARGET ESTERASE/SWISS CHEESE D.MELANOGASTER"/>
    <property type="match status" value="1"/>
</dbReference>
<comment type="catalytic activity">
    <reaction evidence="13">
        <text>1-(9Z-octadecenoyl)-sn-glycero-3-phosphocholine + H2O = sn-glycerol 3-phosphocholine + (9Z)-octadecenoate + H(+)</text>
        <dbReference type="Rhea" id="RHEA:40807"/>
        <dbReference type="ChEBI" id="CHEBI:15377"/>
        <dbReference type="ChEBI" id="CHEBI:15378"/>
        <dbReference type="ChEBI" id="CHEBI:16870"/>
        <dbReference type="ChEBI" id="CHEBI:28610"/>
        <dbReference type="ChEBI" id="CHEBI:30823"/>
    </reaction>
    <physiologicalReaction direction="left-to-right" evidence="13">
        <dbReference type="Rhea" id="RHEA:40808"/>
    </physiologicalReaction>
</comment>
<keyword evidence="4" id="KW-0597">Phosphoprotein</keyword>
<dbReference type="InterPro" id="IPR002641">
    <property type="entry name" value="PNPLA_dom"/>
</dbReference>
<dbReference type="GO" id="GO:0016042">
    <property type="term" value="P:lipid catabolic process"/>
    <property type="evidence" value="ECO:0007669"/>
    <property type="project" value="UniProtKB-KW"/>
</dbReference>
<keyword evidence="12 18" id="KW-0472">Membrane</keyword>
<reference evidence="21" key="1">
    <citation type="submission" date="2025-08" db="UniProtKB">
        <authorList>
            <consortium name="Ensembl"/>
        </authorList>
    </citation>
    <scope>IDENTIFICATION</scope>
</reference>
<evidence type="ECO:0000313" key="21">
    <source>
        <dbReference type="Ensembl" id="ENSACUP00000022150.1"/>
    </source>
</evidence>
<dbReference type="InterPro" id="IPR056556">
    <property type="entry name" value="NTE1_P-loop_dom"/>
</dbReference>
<keyword evidence="10 18" id="KW-1133">Transmembrane helix</keyword>
<evidence type="ECO:0000256" key="13">
    <source>
        <dbReference type="ARBA" id="ARBA00047314"/>
    </source>
</evidence>
<name>A0A663NAY6_ATHCN</name>
<evidence type="ECO:0000256" key="16">
    <source>
        <dbReference type="ARBA" id="ARBA00048656"/>
    </source>
</evidence>
<feature type="short sequence motif" description="GXSXG" evidence="17">
    <location>
        <begin position="860"/>
        <end position="864"/>
    </location>
</feature>
<comment type="catalytic activity">
    <reaction evidence="16">
        <text>1-hexadecanoyl-sn-glycero-3-phosphocholine + H2O = sn-glycerol 3-phosphocholine + hexadecanoate + H(+)</text>
        <dbReference type="Rhea" id="RHEA:40435"/>
        <dbReference type="ChEBI" id="CHEBI:7896"/>
        <dbReference type="ChEBI" id="CHEBI:15377"/>
        <dbReference type="ChEBI" id="CHEBI:15378"/>
        <dbReference type="ChEBI" id="CHEBI:16870"/>
        <dbReference type="ChEBI" id="CHEBI:72998"/>
    </reaction>
    <physiologicalReaction direction="left-to-right" evidence="16">
        <dbReference type="Rhea" id="RHEA:40436"/>
    </physiologicalReaction>
</comment>
<dbReference type="FunFam" id="2.60.120.10:FF:000010">
    <property type="entry name" value="neuropathy target esterase isoform X1"/>
    <property type="match status" value="1"/>
</dbReference>
<keyword evidence="6" id="KW-0677">Repeat</keyword>
<gene>
    <name evidence="21" type="primary">PNPLA7</name>
</gene>
<dbReference type="AlphaFoldDB" id="A0A663NAY6"/>
<dbReference type="SUPFAM" id="SSF51206">
    <property type="entry name" value="cAMP-binding domain-like"/>
    <property type="match status" value="3"/>
</dbReference>
<feature type="short sequence motif" description="GXGXXG" evidence="17">
    <location>
        <begin position="833"/>
        <end position="838"/>
    </location>
</feature>
<dbReference type="CDD" id="cd07225">
    <property type="entry name" value="Pat_PNPLA6_PNPLA7"/>
    <property type="match status" value="1"/>
</dbReference>
<comment type="catalytic activity">
    <reaction evidence="14">
        <text>1-hexadecanoyl-sn-glycero-3-phosphate + H2O = sn-glycerol 3-phosphate + hexadecanoate + H(+)</text>
        <dbReference type="Rhea" id="RHEA:49092"/>
        <dbReference type="ChEBI" id="CHEBI:7896"/>
        <dbReference type="ChEBI" id="CHEBI:15377"/>
        <dbReference type="ChEBI" id="CHEBI:15378"/>
        <dbReference type="ChEBI" id="CHEBI:57518"/>
        <dbReference type="ChEBI" id="CHEBI:57597"/>
    </reaction>
    <physiologicalReaction direction="left-to-right" evidence="14">
        <dbReference type="Rhea" id="RHEA:49093"/>
    </physiologicalReaction>
</comment>
<evidence type="ECO:0000259" key="20">
    <source>
        <dbReference type="PROSITE" id="PS51635"/>
    </source>
</evidence>
<dbReference type="Proteomes" id="UP000472269">
    <property type="component" value="Unplaced"/>
</dbReference>
<evidence type="ECO:0000256" key="1">
    <source>
        <dbReference type="ARBA" id="ARBA00004643"/>
    </source>
</evidence>
<dbReference type="SMART" id="SM00100">
    <property type="entry name" value="cNMP"/>
    <property type="match status" value="3"/>
</dbReference>
<dbReference type="InterPro" id="IPR014710">
    <property type="entry name" value="RmlC-like_jellyroll"/>
</dbReference>
<dbReference type="InterPro" id="IPR000595">
    <property type="entry name" value="cNMP-bd_dom"/>
</dbReference>
<evidence type="ECO:0000259" key="19">
    <source>
        <dbReference type="PROSITE" id="PS50042"/>
    </source>
</evidence>
<dbReference type="InterPro" id="IPR016035">
    <property type="entry name" value="Acyl_Trfase/lysoPLipase"/>
</dbReference>
<evidence type="ECO:0000256" key="14">
    <source>
        <dbReference type="ARBA" id="ARBA00048133"/>
    </source>
</evidence>
<keyword evidence="9" id="KW-0442">Lipid degradation</keyword>
<evidence type="ECO:0000256" key="6">
    <source>
        <dbReference type="ARBA" id="ARBA00022737"/>
    </source>
</evidence>
<dbReference type="InterPro" id="IPR050301">
    <property type="entry name" value="NTE"/>
</dbReference>
<organism evidence="21 22">
    <name type="scientific">Athene cunicularia</name>
    <name type="common">Burrowing owl</name>
    <name type="synonym">Speotyto cunicularia</name>
    <dbReference type="NCBI Taxonomy" id="194338"/>
    <lineage>
        <taxon>Eukaryota</taxon>
        <taxon>Metazoa</taxon>
        <taxon>Chordata</taxon>
        <taxon>Craniata</taxon>
        <taxon>Vertebrata</taxon>
        <taxon>Euteleostomi</taxon>
        <taxon>Archelosauria</taxon>
        <taxon>Archosauria</taxon>
        <taxon>Dinosauria</taxon>
        <taxon>Saurischia</taxon>
        <taxon>Theropoda</taxon>
        <taxon>Coelurosauria</taxon>
        <taxon>Aves</taxon>
        <taxon>Neognathae</taxon>
        <taxon>Neoaves</taxon>
        <taxon>Telluraves</taxon>
        <taxon>Strigiformes</taxon>
        <taxon>Strigidae</taxon>
        <taxon>Athene</taxon>
    </lineage>
</organism>
<dbReference type="Pfam" id="PF24179">
    <property type="entry name" value="NTE_Ploop"/>
    <property type="match status" value="1"/>
</dbReference>
<reference evidence="21" key="2">
    <citation type="submission" date="2025-09" db="UniProtKB">
        <authorList>
            <consortium name="Ensembl"/>
        </authorList>
    </citation>
    <scope>IDENTIFICATION</scope>
</reference>
<feature type="domain" description="PNPLA" evidence="20">
    <location>
        <begin position="829"/>
        <end position="990"/>
    </location>
</feature>
<evidence type="ECO:0000256" key="2">
    <source>
        <dbReference type="ARBA" id="ARBA00006636"/>
    </source>
</evidence>
<comment type="catalytic activity">
    <reaction evidence="15">
        <text>a 1-acyl-sn-glycero-3-phosphocholine + H2O = sn-glycerol 3-phosphocholine + a fatty acid + H(+)</text>
        <dbReference type="Rhea" id="RHEA:15177"/>
        <dbReference type="ChEBI" id="CHEBI:15377"/>
        <dbReference type="ChEBI" id="CHEBI:15378"/>
        <dbReference type="ChEBI" id="CHEBI:16870"/>
        <dbReference type="ChEBI" id="CHEBI:28868"/>
        <dbReference type="ChEBI" id="CHEBI:58168"/>
        <dbReference type="EC" id="3.1.1.5"/>
    </reaction>
    <physiologicalReaction direction="left-to-right" evidence="15">
        <dbReference type="Rhea" id="RHEA:15178"/>
    </physiologicalReaction>
</comment>
<dbReference type="CDD" id="cd00038">
    <property type="entry name" value="CAP_ED"/>
    <property type="match status" value="3"/>
</dbReference>
<dbReference type="Pfam" id="PF01734">
    <property type="entry name" value="Patatin"/>
    <property type="match status" value="1"/>
</dbReference>
<dbReference type="PANTHER" id="PTHR14226:SF23">
    <property type="entry name" value="PATATIN-LIKE PHOSPHOLIPASE DOMAIN-CONTAINING PROTEIN 7"/>
    <property type="match status" value="1"/>
</dbReference>
<dbReference type="Gene3D" id="3.40.1090.10">
    <property type="entry name" value="Cytosolic phospholipase A2 catalytic domain"/>
    <property type="match status" value="1"/>
</dbReference>
<evidence type="ECO:0000313" key="22">
    <source>
        <dbReference type="Proteomes" id="UP000472269"/>
    </source>
</evidence>